<dbReference type="InterPro" id="IPR036412">
    <property type="entry name" value="HAD-like_sf"/>
</dbReference>
<evidence type="ECO:0000313" key="11">
    <source>
        <dbReference type="EMBL" id="SEC02823.1"/>
    </source>
</evidence>
<dbReference type="SFLD" id="SFLDS00003">
    <property type="entry name" value="Haloacid_Dehalogenase"/>
    <property type="match status" value="1"/>
</dbReference>
<evidence type="ECO:0000256" key="2">
    <source>
        <dbReference type="ARBA" id="ARBA00006171"/>
    </source>
</evidence>
<sequence length="244" mass="25567">MTTSLNTSIWDGTEALLFDLDGVLTPTALAHEQAWRTLFEDVLAVEGVGPEYTDADYYAHIDGRPRYDGVREFLASRGLTLPEGQDDDAPTERTVRGLGNLKNRLFAQIIEDGIEPYPGSSRFVAAARERGVKLAVVSSSRNAPAVLEAAGMADLFPIVVDGNVAAREGLPGKPHPATFLRAAELLGVDPAAATVVEDAVSGVEAGAAGGFRAVIGVDRGAGEDVLRSAGATLVVSDLDELLPA</sequence>
<gene>
    <name evidence="11" type="ORF">SAMN04489745_1881</name>
</gene>
<comment type="catalytic activity">
    <reaction evidence="8">
        <text>beta-D-glucose 1-phosphate = beta-D-glucose 6-phosphate</text>
        <dbReference type="Rhea" id="RHEA:20113"/>
        <dbReference type="ChEBI" id="CHEBI:57684"/>
        <dbReference type="ChEBI" id="CHEBI:58247"/>
        <dbReference type="EC" id="5.4.2.6"/>
    </reaction>
</comment>
<keyword evidence="11" id="KW-0378">Hydrolase</keyword>
<dbReference type="Gene3D" id="3.40.50.1000">
    <property type="entry name" value="HAD superfamily/HAD-like"/>
    <property type="match status" value="1"/>
</dbReference>
<dbReference type="STRING" id="156980.SAMN04489745_1881"/>
<dbReference type="InterPro" id="IPR023214">
    <property type="entry name" value="HAD_sf"/>
</dbReference>
<dbReference type="PANTHER" id="PTHR46193">
    <property type="entry name" value="6-PHOSPHOGLUCONATE PHOSPHATASE"/>
    <property type="match status" value="1"/>
</dbReference>
<dbReference type="Proteomes" id="UP000182652">
    <property type="component" value="Unassembled WGS sequence"/>
</dbReference>
<organism evidence="11 12">
    <name type="scientific">Arthrobacter woluwensis</name>
    <dbReference type="NCBI Taxonomy" id="156980"/>
    <lineage>
        <taxon>Bacteria</taxon>
        <taxon>Bacillati</taxon>
        <taxon>Actinomycetota</taxon>
        <taxon>Actinomycetes</taxon>
        <taxon>Micrococcales</taxon>
        <taxon>Micrococcaceae</taxon>
        <taxon>Arthrobacter</taxon>
    </lineage>
</organism>
<evidence type="ECO:0000256" key="3">
    <source>
        <dbReference type="ARBA" id="ARBA00022553"/>
    </source>
</evidence>
<evidence type="ECO:0000256" key="1">
    <source>
        <dbReference type="ARBA" id="ARBA00001946"/>
    </source>
</evidence>
<evidence type="ECO:0000256" key="7">
    <source>
        <dbReference type="ARBA" id="ARBA00023277"/>
    </source>
</evidence>
<dbReference type="RefSeq" id="WP_066210405.1">
    <property type="nucleotide sequence ID" value="NZ_CP049819.1"/>
</dbReference>
<evidence type="ECO:0000256" key="5">
    <source>
        <dbReference type="ARBA" id="ARBA00022842"/>
    </source>
</evidence>
<keyword evidence="5" id="KW-0460">Magnesium</keyword>
<reference evidence="11 12" key="1">
    <citation type="submission" date="2016-10" db="EMBL/GenBank/DDBJ databases">
        <authorList>
            <person name="de Groot N.N."/>
        </authorList>
    </citation>
    <scope>NUCLEOTIDE SEQUENCE [LARGE SCALE GENOMIC DNA]</scope>
    <source>
        <strain evidence="11 12">DSM 10495</strain>
    </source>
</reference>
<dbReference type="NCBIfam" id="TIGR02009">
    <property type="entry name" value="PGMB-YQAB-SF"/>
    <property type="match status" value="1"/>
</dbReference>
<dbReference type="SUPFAM" id="SSF56784">
    <property type="entry name" value="HAD-like"/>
    <property type="match status" value="1"/>
</dbReference>
<dbReference type="Pfam" id="PF00702">
    <property type="entry name" value="Hydrolase"/>
    <property type="match status" value="1"/>
</dbReference>
<keyword evidence="3" id="KW-0597">Phosphoprotein</keyword>
<protein>
    <recommendedName>
        <fullName evidence="10">Beta-phosphoglucomutase</fullName>
        <ecNumber evidence="9">5.4.2.6</ecNumber>
    </recommendedName>
</protein>
<dbReference type="PANTHER" id="PTHR46193:SF18">
    <property type="entry name" value="HEXITOL PHOSPHATASE B"/>
    <property type="match status" value="1"/>
</dbReference>
<keyword evidence="7" id="KW-0119">Carbohydrate metabolism</keyword>
<proteinExistence type="inferred from homology"/>
<evidence type="ECO:0000256" key="6">
    <source>
        <dbReference type="ARBA" id="ARBA00023235"/>
    </source>
</evidence>
<dbReference type="InterPro" id="IPR023198">
    <property type="entry name" value="PGP-like_dom2"/>
</dbReference>
<evidence type="ECO:0000256" key="4">
    <source>
        <dbReference type="ARBA" id="ARBA00022723"/>
    </source>
</evidence>
<dbReference type="EC" id="5.4.2.6" evidence="9"/>
<dbReference type="InterPro" id="IPR006439">
    <property type="entry name" value="HAD-SF_hydro_IA"/>
</dbReference>
<dbReference type="SFLD" id="SFLDG01129">
    <property type="entry name" value="C1.5:_HAD__Beta-PGM__Phosphata"/>
    <property type="match status" value="1"/>
</dbReference>
<comment type="cofactor">
    <cofactor evidence="1">
        <name>Mg(2+)</name>
        <dbReference type="ChEBI" id="CHEBI:18420"/>
    </cofactor>
</comment>
<dbReference type="AlphaFoldDB" id="A0A1H4P5Y9"/>
<dbReference type="Gene3D" id="1.10.150.240">
    <property type="entry name" value="Putative phosphatase, domain 2"/>
    <property type="match status" value="1"/>
</dbReference>
<keyword evidence="12" id="KW-1185">Reference proteome</keyword>
<evidence type="ECO:0000256" key="9">
    <source>
        <dbReference type="ARBA" id="ARBA00044968"/>
    </source>
</evidence>
<keyword evidence="6" id="KW-0413">Isomerase</keyword>
<dbReference type="NCBIfam" id="TIGR01509">
    <property type="entry name" value="HAD-SF-IA-v3"/>
    <property type="match status" value="1"/>
</dbReference>
<dbReference type="GO" id="GO:0016787">
    <property type="term" value="F:hydrolase activity"/>
    <property type="evidence" value="ECO:0007669"/>
    <property type="project" value="UniProtKB-KW"/>
</dbReference>
<accession>A0A1H4P5Y9</accession>
<name>A0A1H4P5Y9_9MICC</name>
<dbReference type="InterPro" id="IPR010976">
    <property type="entry name" value="B-phosphoglucomutase_hydrolase"/>
</dbReference>
<dbReference type="EMBL" id="FNSN01000003">
    <property type="protein sequence ID" value="SEC02823.1"/>
    <property type="molecule type" value="Genomic_DNA"/>
</dbReference>
<evidence type="ECO:0000256" key="10">
    <source>
        <dbReference type="ARBA" id="ARBA00044991"/>
    </source>
</evidence>
<evidence type="ECO:0000256" key="8">
    <source>
        <dbReference type="ARBA" id="ARBA00044926"/>
    </source>
</evidence>
<comment type="similarity">
    <text evidence="2">Belongs to the HAD-like hydrolase superfamily. CbbY/CbbZ/Gph/YieH family.</text>
</comment>
<dbReference type="GO" id="GO:0046872">
    <property type="term" value="F:metal ion binding"/>
    <property type="evidence" value="ECO:0007669"/>
    <property type="project" value="UniProtKB-KW"/>
</dbReference>
<dbReference type="GO" id="GO:0008801">
    <property type="term" value="F:beta-phosphoglucomutase activity"/>
    <property type="evidence" value="ECO:0007669"/>
    <property type="project" value="UniProtKB-EC"/>
</dbReference>
<evidence type="ECO:0000313" key="12">
    <source>
        <dbReference type="Proteomes" id="UP000182652"/>
    </source>
</evidence>
<dbReference type="InterPro" id="IPR051600">
    <property type="entry name" value="Beta-PGM-like"/>
</dbReference>
<keyword evidence="4" id="KW-0479">Metal-binding</keyword>